<sequence length="394" mass="43255">MHNTISAAPITHRTGTARTLGQLALAFSPWAPAPKPHAARDITAQWLTSVFADQAPGAVAEHVADADGHTGTTDRRRIRVTWNRAGDTASLPTSLFVKSTPLTGKNRAMVAALDMAVNEVNFYRTARAALPGDTAPHAYAAHAGGGARHLLLLQDLVADGCTPYAMADTCSAEHAEGVMRALGYLHAAFWDSPRFASDLCYAPRQFNRVGFGLLLWQFRRVRTALLRSQEHQLPPAARRMAEIVNTHDRQLHARWEEGPLTLIHGDSHLGNTFATADGKAGLLDWQVVGQAPGMREVSYFLTHSVETDLRRTHEKDLLRCYLETLSEQGVTDAPTFDRAWEDYRYFAFDAWDSAAICVLWPGLQTPANVAAAFRRANATVEDLEVDKALRAALD</sequence>
<dbReference type="PANTHER" id="PTHR11012">
    <property type="entry name" value="PROTEIN KINASE-LIKE DOMAIN-CONTAINING"/>
    <property type="match status" value="1"/>
</dbReference>
<proteinExistence type="predicted"/>
<dbReference type="Pfam" id="PF02958">
    <property type="entry name" value="EcKL"/>
    <property type="match status" value="1"/>
</dbReference>
<dbReference type="RefSeq" id="WP_104377194.1">
    <property type="nucleotide sequence ID" value="NZ_PSZC01000013.1"/>
</dbReference>
<protein>
    <recommendedName>
        <fullName evidence="1">CHK kinase-like domain-containing protein</fullName>
    </recommendedName>
</protein>
<dbReference type="PANTHER" id="PTHR11012:SF30">
    <property type="entry name" value="PROTEIN KINASE-LIKE DOMAIN-CONTAINING"/>
    <property type="match status" value="1"/>
</dbReference>
<evidence type="ECO:0000313" key="3">
    <source>
        <dbReference type="Proteomes" id="UP000239874"/>
    </source>
</evidence>
<organism evidence="2 3">
    <name type="scientific">Nocardia nova</name>
    <dbReference type="NCBI Taxonomy" id="37330"/>
    <lineage>
        <taxon>Bacteria</taxon>
        <taxon>Bacillati</taxon>
        <taxon>Actinomycetota</taxon>
        <taxon>Actinomycetes</taxon>
        <taxon>Mycobacteriales</taxon>
        <taxon>Nocardiaceae</taxon>
        <taxon>Nocardia</taxon>
    </lineage>
</organism>
<accession>A0A2S6AMS9</accession>
<dbReference type="InterPro" id="IPR015897">
    <property type="entry name" value="CHK_kinase-like"/>
</dbReference>
<dbReference type="EMBL" id="PSZC01000013">
    <property type="protein sequence ID" value="PPJ36519.1"/>
    <property type="molecule type" value="Genomic_DNA"/>
</dbReference>
<feature type="domain" description="CHK kinase-like" evidence="1">
    <location>
        <begin position="151"/>
        <end position="331"/>
    </location>
</feature>
<dbReference type="InterPro" id="IPR004119">
    <property type="entry name" value="EcKL"/>
</dbReference>
<evidence type="ECO:0000259" key="1">
    <source>
        <dbReference type="SMART" id="SM00587"/>
    </source>
</evidence>
<dbReference type="Proteomes" id="UP000239874">
    <property type="component" value="Unassembled WGS sequence"/>
</dbReference>
<dbReference type="SUPFAM" id="SSF56112">
    <property type="entry name" value="Protein kinase-like (PK-like)"/>
    <property type="match status" value="1"/>
</dbReference>
<evidence type="ECO:0000313" key="2">
    <source>
        <dbReference type="EMBL" id="PPJ36519.1"/>
    </source>
</evidence>
<dbReference type="SMART" id="SM00587">
    <property type="entry name" value="CHK"/>
    <property type="match status" value="1"/>
</dbReference>
<comment type="caution">
    <text evidence="2">The sequence shown here is derived from an EMBL/GenBank/DDBJ whole genome shotgun (WGS) entry which is preliminary data.</text>
</comment>
<dbReference type="AlphaFoldDB" id="A0A2S6AMS9"/>
<dbReference type="OrthoDB" id="141068at2"/>
<name>A0A2S6AMS9_9NOCA</name>
<dbReference type="InterPro" id="IPR011009">
    <property type="entry name" value="Kinase-like_dom_sf"/>
</dbReference>
<dbReference type="Gene3D" id="3.90.1200.10">
    <property type="match status" value="1"/>
</dbReference>
<gene>
    <name evidence="2" type="ORF">C5E45_18990</name>
</gene>
<reference evidence="2 3" key="1">
    <citation type="submission" date="2018-02" db="EMBL/GenBank/DDBJ databases">
        <title>8 Nocardia nova and 1 Nocardia cyriacigeorgica strain used for evolution to TMP-SMX.</title>
        <authorList>
            <person name="Mehta H."/>
            <person name="Weng J."/>
            <person name="Shamoo Y."/>
        </authorList>
    </citation>
    <scope>NUCLEOTIDE SEQUENCE [LARGE SCALE GENOMIC DNA]</scope>
    <source>
        <strain evidence="2 3">MDA3139</strain>
    </source>
</reference>